<dbReference type="Proteomes" id="UP000657931">
    <property type="component" value="Unassembled WGS sequence"/>
</dbReference>
<dbReference type="RefSeq" id="WP_191813089.1">
    <property type="nucleotide sequence ID" value="NZ_JACSQT010000003.1"/>
</dbReference>
<keyword evidence="1" id="KW-1133">Transmembrane helix</keyword>
<keyword evidence="3" id="KW-1185">Reference proteome</keyword>
<proteinExistence type="predicted"/>
<evidence type="ECO:0000313" key="2">
    <source>
        <dbReference type="EMBL" id="MBD7937144.1"/>
    </source>
</evidence>
<protein>
    <submittedName>
        <fullName evidence="2">Uncharacterized protein</fullName>
    </submittedName>
</protein>
<keyword evidence="1" id="KW-0812">Transmembrane</keyword>
<name>A0ABR8QNM2_9BACI</name>
<reference evidence="2 3" key="1">
    <citation type="submission" date="2020-08" db="EMBL/GenBank/DDBJ databases">
        <title>A Genomic Blueprint of the Chicken Gut Microbiome.</title>
        <authorList>
            <person name="Gilroy R."/>
            <person name="Ravi A."/>
            <person name="Getino M."/>
            <person name="Pursley I."/>
            <person name="Horton D.L."/>
            <person name="Alikhan N.-F."/>
            <person name="Baker D."/>
            <person name="Gharbi K."/>
            <person name="Hall N."/>
            <person name="Watson M."/>
            <person name="Adriaenssens E.M."/>
            <person name="Foster-Nyarko E."/>
            <person name="Jarju S."/>
            <person name="Secka A."/>
            <person name="Antonio M."/>
            <person name="Oren A."/>
            <person name="Chaudhuri R."/>
            <person name="La Ragione R.M."/>
            <person name="Hildebrand F."/>
            <person name="Pallen M.J."/>
        </authorList>
    </citation>
    <scope>NUCLEOTIDE SEQUENCE [LARGE SCALE GENOMIC DNA]</scope>
    <source>
        <strain evidence="2 3">Sa5YUA1</strain>
    </source>
</reference>
<keyword evidence="1" id="KW-0472">Membrane</keyword>
<accession>A0ABR8QNM2</accession>
<sequence length="68" mass="7567">MAKTIKNFIVSFVTAFFTKWLEDFFIFVGVAVIVINTYLITTVDVNIIAGNYLLGLILIILGVVLAKQ</sequence>
<gene>
    <name evidence="2" type="ORF">H9655_08880</name>
</gene>
<feature type="transmembrane region" description="Helical" evidence="1">
    <location>
        <begin position="47"/>
        <end position="66"/>
    </location>
</feature>
<evidence type="ECO:0000313" key="3">
    <source>
        <dbReference type="Proteomes" id="UP000657931"/>
    </source>
</evidence>
<evidence type="ECO:0000256" key="1">
    <source>
        <dbReference type="SAM" id="Phobius"/>
    </source>
</evidence>
<comment type="caution">
    <text evidence="2">The sequence shown here is derived from an EMBL/GenBank/DDBJ whole genome shotgun (WGS) entry which is preliminary data.</text>
</comment>
<dbReference type="EMBL" id="JACSQT010000003">
    <property type="protein sequence ID" value="MBD7937144.1"/>
    <property type="molecule type" value="Genomic_DNA"/>
</dbReference>
<feature type="transmembrane region" description="Helical" evidence="1">
    <location>
        <begin position="20"/>
        <end position="41"/>
    </location>
</feature>
<organism evidence="2 3">
    <name type="scientific">Cytobacillus stercorigallinarum</name>
    <dbReference type="NCBI Taxonomy" id="2762240"/>
    <lineage>
        <taxon>Bacteria</taxon>
        <taxon>Bacillati</taxon>
        <taxon>Bacillota</taxon>
        <taxon>Bacilli</taxon>
        <taxon>Bacillales</taxon>
        <taxon>Bacillaceae</taxon>
        <taxon>Cytobacillus</taxon>
    </lineage>
</organism>